<dbReference type="InterPro" id="IPR018253">
    <property type="entry name" value="DnaJ_domain_CS"/>
</dbReference>
<dbReference type="PANTHER" id="PTHR44137:SF32">
    <property type="entry name" value="DNAJ HEAT SHOCK AMINO-TERMINAL DOMAIN PROTEIN"/>
    <property type="match status" value="1"/>
</dbReference>
<organism evidence="3 4">
    <name type="scientific">Citrus sinensis</name>
    <name type="common">Sweet orange</name>
    <name type="synonym">Citrus aurantium var. sinensis</name>
    <dbReference type="NCBI Taxonomy" id="2711"/>
    <lineage>
        <taxon>Eukaryota</taxon>
        <taxon>Viridiplantae</taxon>
        <taxon>Streptophyta</taxon>
        <taxon>Embryophyta</taxon>
        <taxon>Tracheophyta</taxon>
        <taxon>Spermatophyta</taxon>
        <taxon>Magnoliopsida</taxon>
        <taxon>eudicotyledons</taxon>
        <taxon>Gunneridae</taxon>
        <taxon>Pentapetalae</taxon>
        <taxon>rosids</taxon>
        <taxon>malvids</taxon>
        <taxon>Sapindales</taxon>
        <taxon>Rutaceae</taxon>
        <taxon>Aurantioideae</taxon>
        <taxon>Citrus</taxon>
    </lineage>
</organism>
<dbReference type="InterPro" id="IPR001623">
    <property type="entry name" value="DnaJ_domain"/>
</dbReference>
<dbReference type="OrthoDB" id="66964at2759"/>
<protein>
    <recommendedName>
        <fullName evidence="2">J domain-containing protein</fullName>
    </recommendedName>
</protein>
<feature type="compositionally biased region" description="Basic and acidic residues" evidence="1">
    <location>
        <begin position="448"/>
        <end position="463"/>
    </location>
</feature>
<dbReference type="InterPro" id="IPR024593">
    <property type="entry name" value="DUF3444"/>
</dbReference>
<dbReference type="KEGG" id="cit:102629529"/>
<evidence type="ECO:0000313" key="3">
    <source>
        <dbReference type="EMBL" id="KDO56085.1"/>
    </source>
</evidence>
<dbReference type="PRINTS" id="PR00625">
    <property type="entry name" value="JDOMAIN"/>
</dbReference>
<proteinExistence type="predicted"/>
<dbReference type="CDD" id="cd06257">
    <property type="entry name" value="DnaJ"/>
    <property type="match status" value="1"/>
</dbReference>
<evidence type="ECO:0000256" key="1">
    <source>
        <dbReference type="SAM" id="MobiDB-lite"/>
    </source>
</evidence>
<dbReference type="PROSITE" id="PS00636">
    <property type="entry name" value="DNAJ_1"/>
    <property type="match status" value="1"/>
</dbReference>
<dbReference type="PROSITE" id="PS50076">
    <property type="entry name" value="DNAJ_2"/>
    <property type="match status" value="1"/>
</dbReference>
<dbReference type="SMART" id="SM00271">
    <property type="entry name" value="DnaJ"/>
    <property type="match status" value="1"/>
</dbReference>
<dbReference type="AlphaFoldDB" id="A0A067EQE3"/>
<evidence type="ECO:0000313" key="4">
    <source>
        <dbReference type="Proteomes" id="UP000027120"/>
    </source>
</evidence>
<feature type="region of interest" description="Disordered" evidence="1">
    <location>
        <begin position="314"/>
        <end position="336"/>
    </location>
</feature>
<dbReference type="EMBL" id="KK784976">
    <property type="protein sequence ID" value="KDO56085.1"/>
    <property type="molecule type" value="Genomic_DNA"/>
</dbReference>
<dbReference type="eggNOG" id="ENOG502QQV4">
    <property type="taxonomic scope" value="Eukaryota"/>
</dbReference>
<feature type="region of interest" description="Disordered" evidence="1">
    <location>
        <begin position="269"/>
        <end position="296"/>
    </location>
</feature>
<name>A0A067EQE3_CITSI</name>
<feature type="region of interest" description="Disordered" evidence="1">
    <location>
        <begin position="445"/>
        <end position="510"/>
    </location>
</feature>
<evidence type="ECO:0000259" key="2">
    <source>
        <dbReference type="PROSITE" id="PS50076"/>
    </source>
</evidence>
<reference evidence="3 4" key="1">
    <citation type="submission" date="2014-04" db="EMBL/GenBank/DDBJ databases">
        <authorList>
            <consortium name="International Citrus Genome Consortium"/>
            <person name="Gmitter F."/>
            <person name="Chen C."/>
            <person name="Farmerie W."/>
            <person name="Harkins T."/>
            <person name="Desany B."/>
            <person name="Mohiuddin M."/>
            <person name="Kodira C."/>
            <person name="Borodovsky M."/>
            <person name="Lomsadze A."/>
            <person name="Burns P."/>
            <person name="Jenkins J."/>
            <person name="Prochnik S."/>
            <person name="Shu S."/>
            <person name="Chapman J."/>
            <person name="Pitluck S."/>
            <person name="Schmutz J."/>
            <person name="Rokhsar D."/>
        </authorList>
    </citation>
    <scope>NUCLEOTIDE SEQUENCE</scope>
</reference>
<dbReference type="PaxDb" id="2711-XP_006490546.1"/>
<dbReference type="Pfam" id="PF11926">
    <property type="entry name" value="DUF3444"/>
    <property type="match status" value="1"/>
</dbReference>
<gene>
    <name evidence="3" type="ORF">CISIN_1g004013mg</name>
</gene>
<feature type="compositionally biased region" description="Polar residues" evidence="1">
    <location>
        <begin position="197"/>
        <end position="222"/>
    </location>
</feature>
<feature type="region of interest" description="Disordered" evidence="1">
    <location>
        <begin position="130"/>
        <end position="222"/>
    </location>
</feature>
<dbReference type="Pfam" id="PF00226">
    <property type="entry name" value="DnaJ"/>
    <property type="match status" value="1"/>
</dbReference>
<dbReference type="Gene3D" id="1.10.287.110">
    <property type="entry name" value="DnaJ domain"/>
    <property type="match status" value="1"/>
</dbReference>
<feature type="domain" description="J" evidence="2">
    <location>
        <begin position="66"/>
        <end position="130"/>
    </location>
</feature>
<dbReference type="EMBL" id="KK784976">
    <property type="protein sequence ID" value="KDO56086.1"/>
    <property type="molecule type" value="Genomic_DNA"/>
</dbReference>
<dbReference type="PANTHER" id="PTHR44137">
    <property type="entry name" value="BNAC03G44070D PROTEIN"/>
    <property type="match status" value="1"/>
</dbReference>
<dbReference type="InterPro" id="IPR056988">
    <property type="entry name" value="Zn_ribbon_pln"/>
</dbReference>
<feature type="compositionally biased region" description="Low complexity" evidence="1">
    <location>
        <begin position="272"/>
        <end position="288"/>
    </location>
</feature>
<dbReference type="InterPro" id="IPR036869">
    <property type="entry name" value="J_dom_sf"/>
</dbReference>
<keyword evidence="4" id="KW-1185">Reference proteome</keyword>
<sequence length="779" mass="86567">MECNKDEAARAKEIAERKLTEKNYAGAKKFALKAQNLYPGLEGISQMLMTIDVYIAAEKKVNGEVDWYAILGTNPWVDDETVRKQFRKLALSLHPDKNKAIGADGAFKLVSEAWSLLSDKAKRLAYNEKLNPRGQQKYPAQPGVSFASSGTNGIHTSTKNATSQARARNDATRTSSTTQAGVSFASPSANGIHRFTKNVTSQTKARNNATGTSSTSVPSSNQNPGTFWTICNKCRTQYEYLRIYLNNTLLCPNCHEAFLAVEKPPPSNAFKSLNSSSRQQHQNSRPHSANSNLYKSGGSAGLYSSNSKNLHWGSSSTTAGNNSKVPSSFAATQAANAGQRVHEKLKRECEEAQAAALKKRRAYDGYGCGDGMANQMSMGNGAGSGSAFEFRRGSFQAENINFSPGTNNKPNSERELSLIEIRNMLVYKARSEIRKKLWEWSSVTDAKTAGREKEKKKEKESRKQRSMSNSDLHDLNECNGSDSKHHNKDSSSSSSDVDSDKNAPALSINVPDSDFHNFDLDRTESSFGDDQVWAAYDDDDGMPRYYARIHKVISLKPFKMKISWLNSRSNSEFGPVRWVDSGFSKTCGDFRSGRHEISETLNAFSHKVKWTKGARGAIRIFPCKGDIWALYRNWSPDWNERTPDELIHTYDMVEVLDDFNEAEGVSVEPLVKVAGFRTVFQKHADPKKVRRIPKVEMFRFSHQVPSHFLTGKEADNAPVGSWELDPAATPLELLQVTTEANEQLVDNGGKADKQGFQNAQRVEVAEMVENDKQTDDDES</sequence>
<accession>A0A067EQE3</accession>
<feature type="compositionally biased region" description="Polar residues" evidence="1">
    <location>
        <begin position="146"/>
        <end position="189"/>
    </location>
</feature>
<dbReference type="Pfam" id="PF23551">
    <property type="entry name" value="Zn_ribbon_20"/>
    <property type="match status" value="1"/>
</dbReference>
<dbReference type="STRING" id="2711.A0A067EQE3"/>
<dbReference type="Proteomes" id="UP000027120">
    <property type="component" value="Unassembled WGS sequence"/>
</dbReference>
<dbReference type="SUPFAM" id="SSF46565">
    <property type="entry name" value="Chaperone J-domain"/>
    <property type="match status" value="1"/>
</dbReference>